<dbReference type="GO" id="GO:0046872">
    <property type="term" value="F:metal ion binding"/>
    <property type="evidence" value="ECO:0007669"/>
    <property type="project" value="UniProtKB-KW"/>
</dbReference>
<dbReference type="AlphaFoldDB" id="A0A9W6D1X3"/>
<dbReference type="Pfam" id="PF09296">
    <property type="entry name" value="NUDIX-like"/>
    <property type="match status" value="1"/>
</dbReference>
<dbReference type="PROSITE" id="PS51462">
    <property type="entry name" value="NUDIX"/>
    <property type="match status" value="1"/>
</dbReference>
<evidence type="ECO:0000256" key="1">
    <source>
        <dbReference type="ARBA" id="ARBA00001946"/>
    </source>
</evidence>
<comment type="caution">
    <text evidence="12">The sequence shown here is derived from an EMBL/GenBank/DDBJ whole genome shotgun (WGS) entry which is preliminary data.</text>
</comment>
<dbReference type="InterPro" id="IPR000086">
    <property type="entry name" value="NUDIX_hydrolase_dom"/>
</dbReference>
<sequence length="326" mass="36697">MDHYERSSLNGFSMYSIDRIHLKRKDEKWIREQMEASNSRFIPLWQTKNLFSEEGNPRPVLLSRAHLGDAIELAESVTLLGEDGERVYFAVDLPDREDSPPSHIAGLGKFQDLRRVSAMLGRRDGALLAYARAIAHWHRRNRFCGDCGSPTATALGGHVRVCTNPDCGQQHFPRTDPAIIVLVSSGEYCLLGRQTVWPQHMYSTLAGFVEPGETLESAVVREVMEETGIEVTRANYHSSQPWPFPSSIMLGFMAEAVKAPVRLDDNELEDAGWFSRRDIEKGLRAGTFRLPTPLSIAYRLIEDWFDAEGTTPLKSLPGINEQIVSR</sequence>
<comment type="similarity">
    <text evidence="3">Belongs to the Nudix hydrolase family. NudC subfamily.</text>
</comment>
<evidence type="ECO:0000256" key="3">
    <source>
        <dbReference type="ARBA" id="ARBA00009595"/>
    </source>
</evidence>
<proteinExistence type="inferred from homology"/>
<dbReference type="GO" id="GO:0019677">
    <property type="term" value="P:NAD+ catabolic process"/>
    <property type="evidence" value="ECO:0007669"/>
    <property type="project" value="TreeGrafter"/>
</dbReference>
<dbReference type="InterPro" id="IPR015375">
    <property type="entry name" value="NADH_PPase-like_N"/>
</dbReference>
<evidence type="ECO:0000256" key="6">
    <source>
        <dbReference type="ARBA" id="ARBA00022801"/>
    </source>
</evidence>
<keyword evidence="5" id="KW-0479">Metal-binding</keyword>
<dbReference type="EMBL" id="BSDR01000001">
    <property type="protein sequence ID" value="GLI33113.1"/>
    <property type="molecule type" value="Genomic_DNA"/>
</dbReference>
<dbReference type="Gene3D" id="3.90.79.20">
    <property type="match status" value="1"/>
</dbReference>
<dbReference type="PROSITE" id="PS00893">
    <property type="entry name" value="NUDIX_BOX"/>
    <property type="match status" value="1"/>
</dbReference>
<dbReference type="RefSeq" id="WP_281792130.1">
    <property type="nucleotide sequence ID" value="NZ_BSDR01000001.1"/>
</dbReference>
<keyword evidence="13" id="KW-1185">Reference proteome</keyword>
<dbReference type="GO" id="GO:0035529">
    <property type="term" value="F:NADH pyrophosphatase activity"/>
    <property type="evidence" value="ECO:0007669"/>
    <property type="project" value="TreeGrafter"/>
</dbReference>
<gene>
    <name evidence="12" type="ORF">DAMNIGENAA_05460</name>
</gene>
<comment type="cofactor">
    <cofactor evidence="1">
        <name>Mg(2+)</name>
        <dbReference type="ChEBI" id="CHEBI:18420"/>
    </cofactor>
</comment>
<dbReference type="InterPro" id="IPR015376">
    <property type="entry name" value="Znr_NADH_PPase"/>
</dbReference>
<organism evidence="12 13">
    <name type="scientific">Desulforhabdus amnigena</name>
    <dbReference type="NCBI Taxonomy" id="40218"/>
    <lineage>
        <taxon>Bacteria</taxon>
        <taxon>Pseudomonadati</taxon>
        <taxon>Thermodesulfobacteriota</taxon>
        <taxon>Syntrophobacteria</taxon>
        <taxon>Syntrophobacterales</taxon>
        <taxon>Syntrophobacteraceae</taxon>
        <taxon>Desulforhabdus</taxon>
    </lineage>
</organism>
<evidence type="ECO:0000256" key="9">
    <source>
        <dbReference type="ARBA" id="ARBA00023679"/>
    </source>
</evidence>
<evidence type="ECO:0000256" key="2">
    <source>
        <dbReference type="ARBA" id="ARBA00001947"/>
    </source>
</evidence>
<evidence type="ECO:0000256" key="10">
    <source>
        <dbReference type="RuleBase" id="RU003476"/>
    </source>
</evidence>
<dbReference type="CDD" id="cd03429">
    <property type="entry name" value="NUDIX_NADH_pyrophosphatase_Nudt13"/>
    <property type="match status" value="1"/>
</dbReference>
<dbReference type="InterPro" id="IPR050241">
    <property type="entry name" value="NAD-cap_RNA_hydrolase_NudC"/>
</dbReference>
<dbReference type="Pfam" id="PF00293">
    <property type="entry name" value="NUDIX"/>
    <property type="match status" value="1"/>
</dbReference>
<dbReference type="GO" id="GO:0005829">
    <property type="term" value="C:cytosol"/>
    <property type="evidence" value="ECO:0007669"/>
    <property type="project" value="TreeGrafter"/>
</dbReference>
<evidence type="ECO:0000259" key="11">
    <source>
        <dbReference type="PROSITE" id="PS51462"/>
    </source>
</evidence>
<dbReference type="Proteomes" id="UP001144372">
    <property type="component" value="Unassembled WGS sequence"/>
</dbReference>
<dbReference type="InterPro" id="IPR049734">
    <property type="entry name" value="NudC-like_C"/>
</dbReference>
<dbReference type="EC" id="3.6.1.22" evidence="4"/>
<evidence type="ECO:0000256" key="8">
    <source>
        <dbReference type="ARBA" id="ARBA00023027"/>
    </source>
</evidence>
<comment type="catalytic activity">
    <reaction evidence="9">
        <text>a 5'-end NAD(+)-phospho-ribonucleoside in mRNA + H2O = a 5'-end phospho-adenosine-phospho-ribonucleoside in mRNA + beta-nicotinamide D-ribonucleotide + 2 H(+)</text>
        <dbReference type="Rhea" id="RHEA:60876"/>
        <dbReference type="Rhea" id="RHEA-COMP:15698"/>
        <dbReference type="Rhea" id="RHEA-COMP:15719"/>
        <dbReference type="ChEBI" id="CHEBI:14649"/>
        <dbReference type="ChEBI" id="CHEBI:15377"/>
        <dbReference type="ChEBI" id="CHEBI:15378"/>
        <dbReference type="ChEBI" id="CHEBI:144029"/>
        <dbReference type="ChEBI" id="CHEBI:144051"/>
    </reaction>
    <physiologicalReaction direction="left-to-right" evidence="9">
        <dbReference type="Rhea" id="RHEA:60877"/>
    </physiologicalReaction>
</comment>
<name>A0A9W6D1X3_9BACT</name>
<dbReference type="Gene3D" id="3.90.79.10">
    <property type="entry name" value="Nucleoside Triphosphate Pyrophosphohydrolase"/>
    <property type="match status" value="1"/>
</dbReference>
<evidence type="ECO:0000256" key="7">
    <source>
        <dbReference type="ARBA" id="ARBA00022842"/>
    </source>
</evidence>
<evidence type="ECO:0000256" key="5">
    <source>
        <dbReference type="ARBA" id="ARBA00022723"/>
    </source>
</evidence>
<dbReference type="InterPro" id="IPR020476">
    <property type="entry name" value="Nudix_hydrolase"/>
</dbReference>
<dbReference type="GO" id="GO:0006742">
    <property type="term" value="P:NADP+ catabolic process"/>
    <property type="evidence" value="ECO:0007669"/>
    <property type="project" value="TreeGrafter"/>
</dbReference>
<dbReference type="PANTHER" id="PTHR42904">
    <property type="entry name" value="NUDIX HYDROLASE, NUDC SUBFAMILY"/>
    <property type="match status" value="1"/>
</dbReference>
<accession>A0A9W6D1X3</accession>
<evidence type="ECO:0000313" key="12">
    <source>
        <dbReference type="EMBL" id="GLI33113.1"/>
    </source>
</evidence>
<comment type="cofactor">
    <cofactor evidence="2">
        <name>Zn(2+)</name>
        <dbReference type="ChEBI" id="CHEBI:29105"/>
    </cofactor>
</comment>
<dbReference type="InterPro" id="IPR020084">
    <property type="entry name" value="NUDIX_hydrolase_CS"/>
</dbReference>
<reference evidence="12" key="1">
    <citation type="submission" date="2022-12" db="EMBL/GenBank/DDBJ databases">
        <title>Reference genome sequencing for broad-spectrum identification of bacterial and archaeal isolates by mass spectrometry.</title>
        <authorList>
            <person name="Sekiguchi Y."/>
            <person name="Tourlousse D.M."/>
        </authorList>
    </citation>
    <scope>NUCLEOTIDE SEQUENCE</scope>
    <source>
        <strain evidence="12">ASRB1</strain>
    </source>
</reference>
<protein>
    <recommendedName>
        <fullName evidence="4">NAD(+) diphosphatase</fullName>
        <ecNumber evidence="4">3.6.1.22</ecNumber>
    </recommendedName>
</protein>
<dbReference type="PANTHER" id="PTHR42904:SF6">
    <property type="entry name" value="NAD-CAPPED RNA HYDROLASE NUDT12"/>
    <property type="match status" value="1"/>
</dbReference>
<dbReference type="Pfam" id="PF09297">
    <property type="entry name" value="Zn_ribbon_NUD"/>
    <property type="match status" value="1"/>
</dbReference>
<keyword evidence="8" id="KW-0520">NAD</keyword>
<evidence type="ECO:0000256" key="4">
    <source>
        <dbReference type="ARBA" id="ARBA00012381"/>
    </source>
</evidence>
<dbReference type="NCBIfam" id="NF001299">
    <property type="entry name" value="PRK00241.1"/>
    <property type="match status" value="1"/>
</dbReference>
<dbReference type="InterPro" id="IPR015797">
    <property type="entry name" value="NUDIX_hydrolase-like_dom_sf"/>
</dbReference>
<dbReference type="SUPFAM" id="SSF55811">
    <property type="entry name" value="Nudix"/>
    <property type="match status" value="1"/>
</dbReference>
<keyword evidence="7" id="KW-0460">Magnesium</keyword>
<feature type="domain" description="Nudix hydrolase" evidence="11">
    <location>
        <begin position="173"/>
        <end position="297"/>
    </location>
</feature>
<keyword evidence="6 10" id="KW-0378">Hydrolase</keyword>
<dbReference type="PRINTS" id="PR00502">
    <property type="entry name" value="NUDIXFAMILY"/>
</dbReference>
<evidence type="ECO:0000313" key="13">
    <source>
        <dbReference type="Proteomes" id="UP001144372"/>
    </source>
</evidence>